<dbReference type="GO" id="GO:0006310">
    <property type="term" value="P:DNA recombination"/>
    <property type="evidence" value="ECO:0007669"/>
    <property type="project" value="UniProtKB-KW"/>
</dbReference>
<dbReference type="GeneID" id="31079579"/>
<dbReference type="EMBL" id="KX130344">
    <property type="protein sequence ID" value="AQN78580.1"/>
    <property type="molecule type" value="Genomic_DNA"/>
</dbReference>
<dbReference type="Proteomes" id="UP000204438">
    <property type="component" value="Segment"/>
</dbReference>
<dbReference type="OrthoDB" id="10960at10239"/>
<dbReference type="SUPFAM" id="SSF56349">
    <property type="entry name" value="DNA breaking-rejoining enzymes"/>
    <property type="match status" value="1"/>
</dbReference>
<evidence type="ECO:0000313" key="4">
    <source>
        <dbReference type="Proteomes" id="UP000204438"/>
    </source>
</evidence>
<evidence type="ECO:0000256" key="2">
    <source>
        <dbReference type="ARBA" id="ARBA00023172"/>
    </source>
</evidence>
<keyword evidence="4" id="KW-1185">Reference proteome</keyword>
<keyword evidence="2" id="KW-0233">DNA recombination</keyword>
<reference evidence="4" key="1">
    <citation type="submission" date="2016-04" db="EMBL/GenBank/DDBJ databases">
        <title>The complete genome of Kallithea virus.</title>
        <authorList>
            <consortium name="DrosEU Consortium"/>
            <person name="Obbard D.J."/>
            <person name="Serga S."/>
            <person name="Kozeretska I."/>
            <person name="Waldron F.M."/>
            <person name="Webster C.L."/>
            <person name="Staubach F."/>
        </authorList>
    </citation>
    <scope>NUCLEOTIDE SEQUENCE [LARGE SCALE GENOMIC DNA]</scope>
</reference>
<dbReference type="KEGG" id="vg:31079579"/>
<name>A0A1S5VG07_9VIRU</name>
<accession>A0A1S5VG07</accession>
<protein>
    <submittedName>
        <fullName evidence="3">ACH96160.1 vlf-1-like protein</fullName>
    </submittedName>
</protein>
<sequence length="578" mass="65982">MPNDANFVAQMMTIGAVSSFDATQLSNSTLRSIASHIRTLKRNNITIDEKTLTINTVKTLDSLVDVHGKRLSEQYKRQIGLTIKRMYPKANILLNEYNNSRNRKSQPRMASEKFVSNVRKIRDEAVNILSNVQSNRTIEDLGQYDTCLAILLTIGTSLRIHEILQLTVAHIGKIEKQELINIKSKASNNVRFVALNDVLINTFATIQKQRPLVKENIVKKKLDHASKYQIDRFEFGYLIISSEDHMRKKLHEISASLNIQETILGFNIFRKHVTSVLTAGGGHFVAQAMNNHSSLNTTLDHYNVITPQAAQMTFDELVGKFNSLDPQDDDVNTRNPEIIASGDGFQIKNSTINQKNVKITPTVDYQTTPIDKFHVLDGLFDSRLNDIQKTINLNNSKYSIMPEQLDIESINNELAILTKIIQNEKLAIEKLNSDLRDQMLMAQKFNQDVNLTILANYKKRLDHIVADNNKIKNGIYTHIVRLKRDFDVRQQQQQQQQQGVNVPSTLLHEQNKQLSNNIALPSLSTMFSRTQTPSLQQQQQPIQQQYQPNQQELYNVYETPPYTSSDIILKPSDTFDKK</sequence>
<dbReference type="Gene3D" id="1.10.443.10">
    <property type="entry name" value="Intergrase catalytic core"/>
    <property type="match status" value="1"/>
</dbReference>
<dbReference type="InterPro" id="IPR013762">
    <property type="entry name" value="Integrase-like_cat_sf"/>
</dbReference>
<dbReference type="GO" id="GO:0015074">
    <property type="term" value="P:DNA integration"/>
    <property type="evidence" value="ECO:0007669"/>
    <property type="project" value="InterPro"/>
</dbReference>
<organism evidence="3 4">
    <name type="scientific">Kallithea virus</name>
    <dbReference type="NCBI Taxonomy" id="1654582"/>
    <lineage>
        <taxon>Viruses</taxon>
        <taxon>Viruses incertae sedis</taxon>
        <taxon>Naldaviricetes</taxon>
        <taxon>Lefavirales</taxon>
        <taxon>Nudiviridae</taxon>
        <taxon>Alphanudivirus</taxon>
        <taxon>Alphanudivirus dromelanogasteris</taxon>
    </lineage>
</organism>
<comment type="similarity">
    <text evidence="1">Belongs to the 'phage' integrase family.</text>
</comment>
<dbReference type="InterPro" id="IPR011010">
    <property type="entry name" value="DNA_brk_join_enz"/>
</dbReference>
<dbReference type="GO" id="GO:0003677">
    <property type="term" value="F:DNA binding"/>
    <property type="evidence" value="ECO:0007669"/>
    <property type="project" value="InterPro"/>
</dbReference>
<evidence type="ECO:0000256" key="1">
    <source>
        <dbReference type="ARBA" id="ARBA00008857"/>
    </source>
</evidence>
<evidence type="ECO:0000313" key="3">
    <source>
        <dbReference type="EMBL" id="AQN78580.1"/>
    </source>
</evidence>
<proteinExistence type="inferred from homology"/>
<dbReference type="RefSeq" id="YP_009345972.1">
    <property type="nucleotide sequence ID" value="NC_033829.1"/>
</dbReference>